<dbReference type="PANTHER" id="PTHR24180:SF45">
    <property type="entry name" value="POLY [ADP-RIBOSE] POLYMERASE TANKYRASE"/>
    <property type="match status" value="1"/>
</dbReference>
<dbReference type="OrthoDB" id="4772757at2759"/>
<evidence type="ECO:0000313" key="4">
    <source>
        <dbReference type="Proteomes" id="UP000799440"/>
    </source>
</evidence>
<sequence>RGRFRTIESFLTNGVDANAHGGFFGSALQAAIPSSLSVKEKIQLLELLIQSGADVNAQCGPHGSALMHAIMQADWETTKVLVEAGANVNMRRERHHDPMQTAGLHAHPLYRDTRDESDTPLQALVAVTMKFGVFERIFDRGEIAGLLLKKGADVNEEWSGHGSVLQAAAISG</sequence>
<proteinExistence type="predicted"/>
<dbReference type="SUPFAM" id="SSF48403">
    <property type="entry name" value="Ankyrin repeat"/>
    <property type="match status" value="1"/>
</dbReference>
<dbReference type="Proteomes" id="UP000799440">
    <property type="component" value="Unassembled WGS sequence"/>
</dbReference>
<dbReference type="InterPro" id="IPR036770">
    <property type="entry name" value="Ankyrin_rpt-contain_sf"/>
</dbReference>
<dbReference type="Gene3D" id="1.25.40.20">
    <property type="entry name" value="Ankyrin repeat-containing domain"/>
    <property type="match status" value="1"/>
</dbReference>
<reference evidence="3" key="1">
    <citation type="journal article" date="2020" name="Stud. Mycol.">
        <title>101 Dothideomycetes genomes: a test case for predicting lifestyles and emergence of pathogens.</title>
        <authorList>
            <person name="Haridas S."/>
            <person name="Albert R."/>
            <person name="Binder M."/>
            <person name="Bloem J."/>
            <person name="Labutti K."/>
            <person name="Salamov A."/>
            <person name="Andreopoulos B."/>
            <person name="Baker S."/>
            <person name="Barry K."/>
            <person name="Bills G."/>
            <person name="Bluhm B."/>
            <person name="Cannon C."/>
            <person name="Castanera R."/>
            <person name="Culley D."/>
            <person name="Daum C."/>
            <person name="Ezra D."/>
            <person name="Gonzalez J."/>
            <person name="Henrissat B."/>
            <person name="Kuo A."/>
            <person name="Liang C."/>
            <person name="Lipzen A."/>
            <person name="Lutzoni F."/>
            <person name="Magnuson J."/>
            <person name="Mondo S."/>
            <person name="Nolan M."/>
            <person name="Ohm R."/>
            <person name="Pangilinan J."/>
            <person name="Park H.-J."/>
            <person name="Ramirez L."/>
            <person name="Alfaro M."/>
            <person name="Sun H."/>
            <person name="Tritt A."/>
            <person name="Yoshinaga Y."/>
            <person name="Zwiers L.-H."/>
            <person name="Turgeon B."/>
            <person name="Goodwin S."/>
            <person name="Spatafora J."/>
            <person name="Crous P."/>
            <person name="Grigoriev I."/>
        </authorList>
    </citation>
    <scope>NUCLEOTIDE SEQUENCE</scope>
    <source>
        <strain evidence="3">CBS 119925</strain>
    </source>
</reference>
<keyword evidence="2" id="KW-0040">ANK repeat</keyword>
<dbReference type="PANTHER" id="PTHR24180">
    <property type="entry name" value="CYCLIN-DEPENDENT KINASE INHIBITOR 2C-RELATED"/>
    <property type="match status" value="1"/>
</dbReference>
<dbReference type="InterPro" id="IPR051637">
    <property type="entry name" value="Ank_repeat_dom-contain_49"/>
</dbReference>
<feature type="non-terminal residue" evidence="3">
    <location>
        <position position="172"/>
    </location>
</feature>
<evidence type="ECO:0000313" key="3">
    <source>
        <dbReference type="EMBL" id="KAF2745688.1"/>
    </source>
</evidence>
<name>A0A6A6V547_9PLEO</name>
<evidence type="ECO:0000256" key="2">
    <source>
        <dbReference type="ARBA" id="ARBA00023043"/>
    </source>
</evidence>
<organism evidence="3 4">
    <name type="scientific">Sporormia fimetaria CBS 119925</name>
    <dbReference type="NCBI Taxonomy" id="1340428"/>
    <lineage>
        <taxon>Eukaryota</taxon>
        <taxon>Fungi</taxon>
        <taxon>Dikarya</taxon>
        <taxon>Ascomycota</taxon>
        <taxon>Pezizomycotina</taxon>
        <taxon>Dothideomycetes</taxon>
        <taxon>Pleosporomycetidae</taxon>
        <taxon>Pleosporales</taxon>
        <taxon>Sporormiaceae</taxon>
        <taxon>Sporormia</taxon>
    </lineage>
</organism>
<accession>A0A6A6V547</accession>
<dbReference type="AlphaFoldDB" id="A0A6A6V547"/>
<evidence type="ECO:0000256" key="1">
    <source>
        <dbReference type="ARBA" id="ARBA00022737"/>
    </source>
</evidence>
<protein>
    <submittedName>
        <fullName evidence="3">Uncharacterized protein</fullName>
    </submittedName>
</protein>
<feature type="non-terminal residue" evidence="3">
    <location>
        <position position="1"/>
    </location>
</feature>
<keyword evidence="4" id="KW-1185">Reference proteome</keyword>
<dbReference type="EMBL" id="MU006581">
    <property type="protein sequence ID" value="KAF2745688.1"/>
    <property type="molecule type" value="Genomic_DNA"/>
</dbReference>
<gene>
    <name evidence="3" type="ORF">M011DRAFT_375935</name>
</gene>
<keyword evidence="1" id="KW-0677">Repeat</keyword>